<evidence type="ECO:0000313" key="3">
    <source>
        <dbReference type="Proteomes" id="UP000240987"/>
    </source>
</evidence>
<reference evidence="2 3" key="1">
    <citation type="submission" date="2018-01" db="EMBL/GenBank/DDBJ databases">
        <title>Whole genome sequencing of Histamine producing bacteria.</title>
        <authorList>
            <person name="Butler K."/>
        </authorList>
    </citation>
    <scope>NUCLEOTIDE SEQUENCE [LARGE SCALE GENOMIC DNA]</scope>
    <source>
        <strain evidence="2 3">JCM 12947</strain>
    </source>
</reference>
<protein>
    <submittedName>
        <fullName evidence="2">N-acetyltransferase</fullName>
    </submittedName>
</protein>
<dbReference type="OrthoDB" id="9801656at2"/>
<dbReference type="RefSeq" id="WP_107243068.1">
    <property type="nucleotide sequence ID" value="NZ_PYMJ01000011.1"/>
</dbReference>
<dbReference type="PANTHER" id="PTHR43792">
    <property type="entry name" value="GNAT FAMILY, PUTATIVE (AFU_ORTHOLOGUE AFUA_3G00765)-RELATED-RELATED"/>
    <property type="match status" value="1"/>
</dbReference>
<dbReference type="AlphaFoldDB" id="A0A2T3JGI8"/>
<evidence type="ECO:0000259" key="1">
    <source>
        <dbReference type="Pfam" id="PF13302"/>
    </source>
</evidence>
<organism evidence="2 3">
    <name type="scientific">Photobacterium frigidiphilum</name>
    <dbReference type="NCBI Taxonomy" id="264736"/>
    <lineage>
        <taxon>Bacteria</taxon>
        <taxon>Pseudomonadati</taxon>
        <taxon>Pseudomonadota</taxon>
        <taxon>Gammaproteobacteria</taxon>
        <taxon>Vibrionales</taxon>
        <taxon>Vibrionaceae</taxon>
        <taxon>Photobacterium</taxon>
    </lineage>
</organism>
<keyword evidence="2" id="KW-0808">Transferase</keyword>
<dbReference type="Proteomes" id="UP000240987">
    <property type="component" value="Unassembled WGS sequence"/>
</dbReference>
<gene>
    <name evidence="2" type="ORF">C9J12_12765</name>
</gene>
<keyword evidence="3" id="KW-1185">Reference proteome</keyword>
<dbReference type="EMBL" id="PYMJ01000011">
    <property type="protein sequence ID" value="PSU48082.1"/>
    <property type="molecule type" value="Genomic_DNA"/>
</dbReference>
<dbReference type="GO" id="GO:0016747">
    <property type="term" value="F:acyltransferase activity, transferring groups other than amino-acyl groups"/>
    <property type="evidence" value="ECO:0007669"/>
    <property type="project" value="InterPro"/>
</dbReference>
<name>A0A2T3JGI8_9GAMM</name>
<dbReference type="InterPro" id="IPR016181">
    <property type="entry name" value="Acyl_CoA_acyltransferase"/>
</dbReference>
<dbReference type="Pfam" id="PF13302">
    <property type="entry name" value="Acetyltransf_3"/>
    <property type="match status" value="1"/>
</dbReference>
<dbReference type="SUPFAM" id="SSF55729">
    <property type="entry name" value="Acyl-CoA N-acyltransferases (Nat)"/>
    <property type="match status" value="1"/>
</dbReference>
<dbReference type="InterPro" id="IPR051531">
    <property type="entry name" value="N-acetyltransferase"/>
</dbReference>
<sequence>MSQQSIETKRLILRRFNLSDATRVQELAGDKRIAEMTANIPHPYKNGMAEGWIRTHCDLWELKQSVVYAITLKDSGQLIGTISLTEITANDGNLGYWLGVPYWGKGYCTEASLALIEFAFKHLQLPMLYARHLPENSPSGSVILKSGFSYRYDVEVTASGKVRKVRHYELQRKHI</sequence>
<evidence type="ECO:0000313" key="2">
    <source>
        <dbReference type="EMBL" id="PSU48082.1"/>
    </source>
</evidence>
<feature type="domain" description="N-acetyltransferase" evidence="1">
    <location>
        <begin position="10"/>
        <end position="148"/>
    </location>
</feature>
<comment type="caution">
    <text evidence="2">The sequence shown here is derived from an EMBL/GenBank/DDBJ whole genome shotgun (WGS) entry which is preliminary data.</text>
</comment>
<dbReference type="Gene3D" id="3.40.630.30">
    <property type="match status" value="1"/>
</dbReference>
<proteinExistence type="predicted"/>
<dbReference type="InterPro" id="IPR000182">
    <property type="entry name" value="GNAT_dom"/>
</dbReference>
<accession>A0A2T3JGI8</accession>